<evidence type="ECO:0000256" key="1">
    <source>
        <dbReference type="SAM" id="Phobius"/>
    </source>
</evidence>
<reference evidence="2 4" key="1">
    <citation type="submission" date="2020-12" db="EMBL/GenBank/DDBJ databases">
        <title>FDA dAtabase for Regulatory Grade micrObial Sequences (FDA-ARGOS): Supporting development and validation of Infectious Disease Dx tests.</title>
        <authorList>
            <person name="Sproer C."/>
            <person name="Gronow S."/>
            <person name="Severitt S."/>
            <person name="Schroder I."/>
            <person name="Tallon L."/>
            <person name="Sadzewicz L."/>
            <person name="Zhao X."/>
            <person name="Boylan J."/>
            <person name="Ott S."/>
            <person name="Bowen H."/>
            <person name="Vavikolanu K."/>
            <person name="Mehta A."/>
            <person name="Aluvathingal J."/>
            <person name="Nadendla S."/>
            <person name="Lowell S."/>
            <person name="Myers T."/>
            <person name="Yan Y."/>
            <person name="Sichtig H."/>
        </authorList>
    </citation>
    <scope>NUCLEOTIDE SEQUENCE [LARGE SCALE GENOMIC DNA]</scope>
    <source>
        <strain evidence="2 4">FDAARGOS_1053</strain>
        <strain evidence="3">FDAARGOS_1191</strain>
    </source>
</reference>
<dbReference type="EMBL" id="CP069534">
    <property type="protein sequence ID" value="QRP70318.1"/>
    <property type="molecule type" value="Genomic_DNA"/>
</dbReference>
<feature type="transmembrane region" description="Helical" evidence="1">
    <location>
        <begin position="103"/>
        <end position="129"/>
    </location>
</feature>
<feature type="transmembrane region" description="Helical" evidence="1">
    <location>
        <begin position="53"/>
        <end position="76"/>
    </location>
</feature>
<evidence type="ECO:0000313" key="4">
    <source>
        <dbReference type="Proteomes" id="UP000596145"/>
    </source>
</evidence>
<dbReference type="GeneID" id="92761047"/>
<organism evidence="2 4">
    <name type="scientific">Corynebacterium glucuronolyticum</name>
    <dbReference type="NCBI Taxonomy" id="39791"/>
    <lineage>
        <taxon>Bacteria</taxon>
        <taxon>Bacillati</taxon>
        <taxon>Actinomycetota</taxon>
        <taxon>Actinomycetes</taxon>
        <taxon>Mycobacteriales</taxon>
        <taxon>Corynebacteriaceae</taxon>
        <taxon>Corynebacterium</taxon>
    </lineage>
</organism>
<name>A0A7T4EGY6_9CORY</name>
<evidence type="ECO:0000313" key="2">
    <source>
        <dbReference type="EMBL" id="QQB47141.1"/>
    </source>
</evidence>
<dbReference type="Proteomes" id="UP000596145">
    <property type="component" value="Chromosome"/>
</dbReference>
<keyword evidence="1" id="KW-0472">Membrane</keyword>
<evidence type="ECO:0000313" key="3">
    <source>
        <dbReference type="EMBL" id="QRP70318.1"/>
    </source>
</evidence>
<dbReference type="AlphaFoldDB" id="A0A7T4EGY6"/>
<feature type="transmembrane region" description="Helical" evidence="1">
    <location>
        <begin position="235"/>
        <end position="253"/>
    </location>
</feature>
<feature type="transmembrane region" description="Helical" evidence="1">
    <location>
        <begin position="20"/>
        <end position="41"/>
    </location>
</feature>
<dbReference type="Proteomes" id="UP000617681">
    <property type="component" value="Chromosome"/>
</dbReference>
<gene>
    <name evidence="2" type="ORF">I6I10_04320</name>
    <name evidence="3" type="ORF">I6J21_11250</name>
</gene>
<keyword evidence="1" id="KW-1133">Transmembrane helix</keyword>
<feature type="transmembrane region" description="Helical" evidence="1">
    <location>
        <begin position="175"/>
        <end position="193"/>
    </location>
</feature>
<protein>
    <submittedName>
        <fullName evidence="2">ABC transporter permease</fullName>
    </submittedName>
</protein>
<keyword evidence="1" id="KW-0812">Transmembrane</keyword>
<accession>A0A7T4EGY6</accession>
<dbReference type="OrthoDB" id="4420358at2"/>
<dbReference type="RefSeq" id="WP_005393553.1">
    <property type="nucleotide sequence ID" value="NZ_CP066007.1"/>
</dbReference>
<proteinExistence type="predicted"/>
<feature type="transmembrane region" description="Helical" evidence="1">
    <location>
        <begin position="150"/>
        <end position="169"/>
    </location>
</feature>
<dbReference type="EMBL" id="CP066007">
    <property type="protein sequence ID" value="QQB47141.1"/>
    <property type="molecule type" value="Genomic_DNA"/>
</dbReference>
<sequence>MFAQTLKSEWTKLWSVNSIFWTTGVYLVLCVGFSALTALLVRMDPNQALSFSVDNLLVLVGQAGFLVLAIQAVLVVTNEYSNNYQSATFLATPNRPLVALAKWLIYAVFAALLTFITVLLCLYMAKFIVGGAIGESLDVWGDERSQRFMWLYPFQAIVYVTVGQALGWLTRSTAGSIAIVLLASMIEGLLGLLPKIGEHIFYLMPFTNFNAFMSKHDVTHMMTGKTAPWGWEGSLWYFLALLAVLVICSMISLQKRDV</sequence>